<dbReference type="OrthoDB" id="10265645at2759"/>
<keyword evidence="7" id="KW-0963">Cytoplasm</keyword>
<dbReference type="Gene3D" id="1.10.300.10">
    <property type="entry name" value="Adenylosuccinate Synthetase, subunit A, domain 2"/>
    <property type="match status" value="1"/>
</dbReference>
<gene>
    <name evidence="8" type="primary">Contig733.g809</name>
    <name evidence="8" type="ORF">STYLEM_4291</name>
</gene>
<dbReference type="GO" id="GO:0004019">
    <property type="term" value="F:adenylosuccinate synthase activity"/>
    <property type="evidence" value="ECO:0007669"/>
    <property type="project" value="UniProtKB-UniRule"/>
</dbReference>
<evidence type="ECO:0000256" key="6">
    <source>
        <dbReference type="ARBA" id="ARBA00023134"/>
    </source>
</evidence>
<evidence type="ECO:0000313" key="9">
    <source>
        <dbReference type="Proteomes" id="UP000039865"/>
    </source>
</evidence>
<dbReference type="Gene3D" id="3.40.440.10">
    <property type="entry name" value="Adenylosuccinate Synthetase, subunit A, domain 1"/>
    <property type="match status" value="1"/>
</dbReference>
<keyword evidence="6 7" id="KW-0342">GTP-binding</keyword>
<evidence type="ECO:0000256" key="4">
    <source>
        <dbReference type="ARBA" id="ARBA00022755"/>
    </source>
</evidence>
<keyword evidence="3 7" id="KW-0547">Nucleotide-binding</keyword>
<dbReference type="PANTHER" id="PTHR11846:SF0">
    <property type="entry name" value="ADENYLOSUCCINATE SYNTHETASE"/>
    <property type="match status" value="1"/>
</dbReference>
<dbReference type="InterPro" id="IPR027417">
    <property type="entry name" value="P-loop_NTPase"/>
</dbReference>
<dbReference type="InterPro" id="IPR001114">
    <property type="entry name" value="Adenylosuccinate_synthetase"/>
</dbReference>
<dbReference type="SMART" id="SM00788">
    <property type="entry name" value="Adenylsucc_synt"/>
    <property type="match status" value="1"/>
</dbReference>
<organism evidence="8 9">
    <name type="scientific">Stylonychia lemnae</name>
    <name type="common">Ciliate</name>
    <dbReference type="NCBI Taxonomy" id="5949"/>
    <lineage>
        <taxon>Eukaryota</taxon>
        <taxon>Sar</taxon>
        <taxon>Alveolata</taxon>
        <taxon>Ciliophora</taxon>
        <taxon>Intramacronucleata</taxon>
        <taxon>Spirotrichea</taxon>
        <taxon>Stichotrichia</taxon>
        <taxon>Sporadotrichida</taxon>
        <taxon>Oxytrichidae</taxon>
        <taxon>Stylonychinae</taxon>
        <taxon>Stylonychia</taxon>
    </lineage>
</organism>
<evidence type="ECO:0000256" key="5">
    <source>
        <dbReference type="ARBA" id="ARBA00022842"/>
    </source>
</evidence>
<comment type="catalytic activity">
    <reaction evidence="7">
        <text>IMP + L-aspartate + GTP = N(6)-(1,2-dicarboxyethyl)-AMP + GDP + phosphate + 2 H(+)</text>
        <dbReference type="Rhea" id="RHEA:15753"/>
        <dbReference type="ChEBI" id="CHEBI:15378"/>
        <dbReference type="ChEBI" id="CHEBI:29991"/>
        <dbReference type="ChEBI" id="CHEBI:37565"/>
        <dbReference type="ChEBI" id="CHEBI:43474"/>
        <dbReference type="ChEBI" id="CHEBI:57567"/>
        <dbReference type="ChEBI" id="CHEBI:58053"/>
        <dbReference type="ChEBI" id="CHEBI:58189"/>
        <dbReference type="EC" id="6.3.4.4"/>
    </reaction>
</comment>
<dbReference type="GO" id="GO:0046040">
    <property type="term" value="P:IMP metabolic process"/>
    <property type="evidence" value="ECO:0007669"/>
    <property type="project" value="TreeGrafter"/>
</dbReference>
<keyword evidence="1 7" id="KW-0436">Ligase</keyword>
<dbReference type="InterPro" id="IPR042111">
    <property type="entry name" value="Adenylosuccinate_synth_dom3"/>
</dbReference>
<comment type="cofactor">
    <cofactor evidence="7">
        <name>Mg(2+)</name>
        <dbReference type="ChEBI" id="CHEBI:18420"/>
    </cofactor>
    <text evidence="7">Binds 1 Mg(2+) ion per subunit.</text>
</comment>
<reference evidence="8 9" key="1">
    <citation type="submission" date="2014-06" db="EMBL/GenBank/DDBJ databases">
        <authorList>
            <person name="Swart Estienne"/>
        </authorList>
    </citation>
    <scope>NUCLEOTIDE SEQUENCE [LARGE SCALE GENOMIC DNA]</scope>
    <source>
        <strain evidence="8 9">130c</strain>
    </source>
</reference>
<keyword evidence="5 7" id="KW-0460">Magnesium</keyword>
<evidence type="ECO:0000313" key="8">
    <source>
        <dbReference type="EMBL" id="CDW75304.1"/>
    </source>
</evidence>
<feature type="binding site" evidence="7">
    <location>
        <position position="158"/>
    </location>
    <ligand>
        <name>IMP</name>
        <dbReference type="ChEBI" id="CHEBI:58053"/>
        <note>ligand shared between dimeric partners</note>
    </ligand>
</feature>
<dbReference type="SUPFAM" id="SSF52540">
    <property type="entry name" value="P-loop containing nucleoside triphosphate hydrolases"/>
    <property type="match status" value="1"/>
</dbReference>
<evidence type="ECO:0000256" key="3">
    <source>
        <dbReference type="ARBA" id="ARBA00022741"/>
    </source>
</evidence>
<dbReference type="GO" id="GO:0005525">
    <property type="term" value="F:GTP binding"/>
    <property type="evidence" value="ECO:0007669"/>
    <property type="project" value="UniProtKB-UniRule"/>
</dbReference>
<dbReference type="InParanoid" id="A0A078A3G7"/>
<evidence type="ECO:0000256" key="1">
    <source>
        <dbReference type="ARBA" id="ARBA00022598"/>
    </source>
</evidence>
<comment type="pathway">
    <text evidence="7">Purine metabolism; AMP biosynthesis via de novo pathway; AMP from IMP: step 1/2.</text>
</comment>
<evidence type="ECO:0000256" key="7">
    <source>
        <dbReference type="HAMAP-Rule" id="MF_03125"/>
    </source>
</evidence>
<dbReference type="Gene3D" id="3.90.170.10">
    <property type="entry name" value="Adenylosuccinate Synthetase, subunit A, domain 3"/>
    <property type="match status" value="1"/>
</dbReference>
<proteinExistence type="inferred from homology"/>
<dbReference type="Proteomes" id="UP000039865">
    <property type="component" value="Unassembled WGS sequence"/>
</dbReference>
<keyword evidence="9" id="KW-1185">Reference proteome</keyword>
<dbReference type="HAMAP" id="MF_00011">
    <property type="entry name" value="Adenylosucc_synth"/>
    <property type="match status" value="1"/>
</dbReference>
<dbReference type="InterPro" id="IPR042109">
    <property type="entry name" value="Adenylosuccinate_synth_dom1"/>
</dbReference>
<keyword evidence="4 7" id="KW-0658">Purine biosynthesis</keyword>
<evidence type="ECO:0000256" key="2">
    <source>
        <dbReference type="ARBA" id="ARBA00022723"/>
    </source>
</evidence>
<dbReference type="InterPro" id="IPR042110">
    <property type="entry name" value="Adenylosuccinate_synth_dom2"/>
</dbReference>
<dbReference type="GO" id="GO:0044208">
    <property type="term" value="P:'de novo' AMP biosynthetic process"/>
    <property type="evidence" value="ECO:0007669"/>
    <property type="project" value="UniProtKB-UniRule"/>
</dbReference>
<dbReference type="PANTHER" id="PTHR11846">
    <property type="entry name" value="ADENYLOSUCCINATE SYNTHETASE"/>
    <property type="match status" value="1"/>
</dbReference>
<protein>
    <recommendedName>
        <fullName evidence="7">Adenylosuccinate synthetase</fullName>
        <shortName evidence="7">AMPSase</shortName>
        <shortName evidence="7">AdSS</shortName>
        <ecNumber evidence="7">6.3.4.4</ecNumber>
    </recommendedName>
    <alternativeName>
        <fullName evidence="7">IMP--aspartate ligase</fullName>
    </alternativeName>
</protein>
<dbReference type="Pfam" id="PF00709">
    <property type="entry name" value="Adenylsucc_synt"/>
    <property type="match status" value="1"/>
</dbReference>
<dbReference type="GO" id="GO:0005737">
    <property type="term" value="C:cytoplasm"/>
    <property type="evidence" value="ECO:0007669"/>
    <property type="project" value="UniProtKB-SubCell"/>
</dbReference>
<accession>A0A078A3G7</accession>
<keyword evidence="2 7" id="KW-0479">Metal-binding</keyword>
<dbReference type="UniPathway" id="UPA00075">
    <property type="reaction ID" value="UER00335"/>
</dbReference>
<dbReference type="EMBL" id="CCKQ01004160">
    <property type="protein sequence ID" value="CDW75304.1"/>
    <property type="molecule type" value="Genomic_DNA"/>
</dbReference>
<sequence>MLKVAKKLSRASACNDGLTSKFCLVLGLQWGREGKRKLLNKLCVDYDYSCRFNGGTLSEPNILPNGDAMKILPVGIQHSIKCKSILGNGVIIDAKHLLHDIYALENNGIDYKERLYISNRAHIETAFHKKIAKRLRELRNDTIWINGEDVSMAFKPMKMGLRVANLVEPWQLFEQKYQRVQSTFSELFKVEFTNEEMQEDLDQLRELQEVLIKYKMVTDTVVLLNQKINDGKRILVEDCSTSLMDVDFGIYPYTDSFNTTTGAVCTGLGVPEEAIETTIGVMSVASIIRKAFLNRIQTFPSQVQSTDPAYESMKKKLNEEYDITSDTFDFGWLDLNPIRHAHMLNQLSSIYLTGVDILDELDEIKICKQYKIEESLVEGIHPTLIDDFAKLSPVYKSMKGWKQKTSEIEKFDDLPVNCQSMIKEIEKGAKVQISYVSVNNEEDEGLLRIIR</sequence>
<comment type="subcellular location">
    <subcellularLocation>
        <location evidence="7">Cytoplasm</location>
    </subcellularLocation>
</comment>
<dbReference type="AlphaFoldDB" id="A0A078A3G7"/>
<name>A0A078A3G7_STYLE</name>
<dbReference type="GO" id="GO:0000287">
    <property type="term" value="F:magnesium ion binding"/>
    <property type="evidence" value="ECO:0007669"/>
    <property type="project" value="UniProtKB-UniRule"/>
</dbReference>
<comment type="subunit">
    <text evidence="7">Homodimer.</text>
</comment>
<dbReference type="EC" id="6.3.4.4" evidence="7"/>
<comment type="similarity">
    <text evidence="7">Belongs to the adenylosuccinate synthetase family.</text>
</comment>
<comment type="caution">
    <text evidence="7">Lacks conserved residue(s) required for the propagation of feature annotation.</text>
</comment>
<comment type="function">
    <text evidence="7">Plays an important role in the de novo pathway and in the salvage pathway of purine nucleotide biosynthesis. Catalyzes the first commited step in the biosynthesis of AMP from IMP.</text>
</comment>